<dbReference type="HOGENOM" id="CLU_1768241_0_0_1"/>
<protein>
    <submittedName>
        <fullName evidence="1">Uncharacterized protein</fullName>
    </submittedName>
</protein>
<dbReference type="KEGG" id="glz:GLAREA_06820"/>
<evidence type="ECO:0000313" key="2">
    <source>
        <dbReference type="Proteomes" id="UP000016922"/>
    </source>
</evidence>
<sequence length="147" mass="17209">MLEKKIQNFHEQLMCEYDKLASAQSSHLEARKQLHKLREDHRELVRGRGDMTMVMERSLVETLRREIQNVSHDTALCMEEVEDINRETATLKNTLQNCEGVKNPVVEQFTPRNKARRQDLRAKFADESELVRVASSSRLSDRTWRVG</sequence>
<reference evidence="1 2" key="1">
    <citation type="journal article" date="2013" name="BMC Genomics">
        <title>Genomics-driven discovery of the pneumocandin biosynthetic gene cluster in the fungus Glarea lozoyensis.</title>
        <authorList>
            <person name="Chen L."/>
            <person name="Yue Q."/>
            <person name="Zhang X."/>
            <person name="Xiang M."/>
            <person name="Wang C."/>
            <person name="Li S."/>
            <person name="Che Y."/>
            <person name="Ortiz-Lopez F.J."/>
            <person name="Bills G.F."/>
            <person name="Liu X."/>
            <person name="An Z."/>
        </authorList>
    </citation>
    <scope>NUCLEOTIDE SEQUENCE [LARGE SCALE GENOMIC DNA]</scope>
    <source>
        <strain evidence="2">ATCC 20868 / MF5171</strain>
    </source>
</reference>
<gene>
    <name evidence="1" type="ORF">GLAREA_06820</name>
</gene>
<proteinExistence type="predicted"/>
<accession>S3D5U6</accession>
<dbReference type="Proteomes" id="UP000016922">
    <property type="component" value="Unassembled WGS sequence"/>
</dbReference>
<dbReference type="GeneID" id="19465873"/>
<dbReference type="RefSeq" id="XP_008078959.1">
    <property type="nucleotide sequence ID" value="XM_008080768.1"/>
</dbReference>
<evidence type="ECO:0000313" key="1">
    <source>
        <dbReference type="EMBL" id="EPE33807.1"/>
    </source>
</evidence>
<organism evidence="1 2">
    <name type="scientific">Glarea lozoyensis (strain ATCC 20868 / MF5171)</name>
    <dbReference type="NCBI Taxonomy" id="1116229"/>
    <lineage>
        <taxon>Eukaryota</taxon>
        <taxon>Fungi</taxon>
        <taxon>Dikarya</taxon>
        <taxon>Ascomycota</taxon>
        <taxon>Pezizomycotina</taxon>
        <taxon>Leotiomycetes</taxon>
        <taxon>Helotiales</taxon>
        <taxon>Helotiaceae</taxon>
        <taxon>Glarea</taxon>
    </lineage>
</organism>
<dbReference type="EMBL" id="KE145357">
    <property type="protein sequence ID" value="EPE33807.1"/>
    <property type="molecule type" value="Genomic_DNA"/>
</dbReference>
<keyword evidence="2" id="KW-1185">Reference proteome</keyword>
<dbReference type="AlphaFoldDB" id="S3D5U6"/>
<name>S3D5U6_GLAL2</name>